<keyword evidence="1" id="KW-0732">Signal</keyword>
<accession>A0AAD9WYJ0</accession>
<comment type="caution">
    <text evidence="2">The sequence shown here is derived from an EMBL/GenBank/DDBJ whole genome shotgun (WGS) entry which is preliminary data.</text>
</comment>
<name>A0AAD9WYJ0_9ROSI</name>
<proteinExistence type="predicted"/>
<evidence type="ECO:0000313" key="3">
    <source>
        <dbReference type="Proteomes" id="UP001280121"/>
    </source>
</evidence>
<keyword evidence="3" id="KW-1185">Reference proteome</keyword>
<evidence type="ECO:0000313" key="2">
    <source>
        <dbReference type="EMBL" id="KAK2647986.1"/>
    </source>
</evidence>
<dbReference type="Proteomes" id="UP001280121">
    <property type="component" value="Unassembled WGS sequence"/>
</dbReference>
<evidence type="ECO:0000256" key="1">
    <source>
        <dbReference type="SAM" id="SignalP"/>
    </source>
</evidence>
<reference evidence="2" key="1">
    <citation type="journal article" date="2023" name="Plant J.">
        <title>Genome sequences and population genomics provide insights into the demographic history, inbreeding, and mutation load of two 'living fossil' tree species of Dipteronia.</title>
        <authorList>
            <person name="Feng Y."/>
            <person name="Comes H.P."/>
            <person name="Chen J."/>
            <person name="Zhu S."/>
            <person name="Lu R."/>
            <person name="Zhang X."/>
            <person name="Li P."/>
            <person name="Qiu J."/>
            <person name="Olsen K.M."/>
            <person name="Qiu Y."/>
        </authorList>
    </citation>
    <scope>NUCLEOTIDE SEQUENCE</scope>
    <source>
        <strain evidence="2">KIB01</strain>
    </source>
</reference>
<gene>
    <name evidence="2" type="ORF">Ddye_015475</name>
</gene>
<sequence length="155" mass="18217">MSSWIYSILVKLFSLIFNCFGLCSRDVKTGLPELMVNFETSSDKPELLEPLIEKISSIPEVVCMRNFHFHLCLNITFVFSLFSLGLEFEWFKSPSLGFDKLDLLDLNQAYYDQVLVIKMHDRARFLEFRLNQPMLVNLFLEKIIWKWTSFVLLCG</sequence>
<dbReference type="EMBL" id="JANJYI010000005">
    <property type="protein sequence ID" value="KAK2647986.1"/>
    <property type="molecule type" value="Genomic_DNA"/>
</dbReference>
<feature type="signal peptide" evidence="1">
    <location>
        <begin position="1"/>
        <end position="21"/>
    </location>
</feature>
<organism evidence="2 3">
    <name type="scientific">Dipteronia dyeriana</name>
    <dbReference type="NCBI Taxonomy" id="168575"/>
    <lineage>
        <taxon>Eukaryota</taxon>
        <taxon>Viridiplantae</taxon>
        <taxon>Streptophyta</taxon>
        <taxon>Embryophyta</taxon>
        <taxon>Tracheophyta</taxon>
        <taxon>Spermatophyta</taxon>
        <taxon>Magnoliopsida</taxon>
        <taxon>eudicotyledons</taxon>
        <taxon>Gunneridae</taxon>
        <taxon>Pentapetalae</taxon>
        <taxon>rosids</taxon>
        <taxon>malvids</taxon>
        <taxon>Sapindales</taxon>
        <taxon>Sapindaceae</taxon>
        <taxon>Hippocastanoideae</taxon>
        <taxon>Acereae</taxon>
        <taxon>Dipteronia</taxon>
    </lineage>
</organism>
<dbReference type="AlphaFoldDB" id="A0AAD9WYJ0"/>
<protein>
    <submittedName>
        <fullName evidence="2">Uncharacterized protein</fullName>
    </submittedName>
</protein>
<feature type="chain" id="PRO_5042077634" evidence="1">
    <location>
        <begin position="22"/>
        <end position="155"/>
    </location>
</feature>